<evidence type="ECO:0000313" key="1">
    <source>
        <dbReference type="EMBL" id="OIR00312.1"/>
    </source>
</evidence>
<dbReference type="EMBL" id="MLJW01000096">
    <property type="protein sequence ID" value="OIR00312.1"/>
    <property type="molecule type" value="Genomic_DNA"/>
</dbReference>
<name>A0A1J5S8B9_9ZZZZ</name>
<accession>A0A1J5S8B9</accession>
<proteinExistence type="predicted"/>
<gene>
    <name evidence="1" type="ORF">GALL_175650</name>
</gene>
<comment type="caution">
    <text evidence="1">The sequence shown here is derived from an EMBL/GenBank/DDBJ whole genome shotgun (WGS) entry which is preliminary data.</text>
</comment>
<sequence>MARQTEDEGAEKARILRAFAFQVHRKQPLDAVVLEFIEQELQRGRRKEFRPAAEAFNAEGVTAAMMALGLLGGEGAAMFRVLANDLRDHRLMSTVLEALAAHHEAGAA</sequence>
<dbReference type="AlphaFoldDB" id="A0A1J5S8B9"/>
<organism evidence="1">
    <name type="scientific">mine drainage metagenome</name>
    <dbReference type="NCBI Taxonomy" id="410659"/>
    <lineage>
        <taxon>unclassified sequences</taxon>
        <taxon>metagenomes</taxon>
        <taxon>ecological metagenomes</taxon>
    </lineage>
</organism>
<protein>
    <submittedName>
        <fullName evidence="1">Uncharacterized protein</fullName>
    </submittedName>
</protein>
<reference evidence="1" key="1">
    <citation type="submission" date="2016-10" db="EMBL/GenBank/DDBJ databases">
        <title>Sequence of Gallionella enrichment culture.</title>
        <authorList>
            <person name="Poehlein A."/>
            <person name="Muehling M."/>
            <person name="Daniel R."/>
        </authorList>
    </citation>
    <scope>NUCLEOTIDE SEQUENCE</scope>
</reference>